<dbReference type="Gene3D" id="3.20.20.105">
    <property type="entry name" value="Queuine tRNA-ribosyltransferase-like"/>
    <property type="match status" value="1"/>
</dbReference>
<organism evidence="3 4">
    <name type="scientific">Desulfosarcina widdelii</name>
    <dbReference type="NCBI Taxonomy" id="947919"/>
    <lineage>
        <taxon>Bacteria</taxon>
        <taxon>Pseudomonadati</taxon>
        <taxon>Thermodesulfobacteriota</taxon>
        <taxon>Desulfobacteria</taxon>
        <taxon>Desulfobacterales</taxon>
        <taxon>Desulfosarcinaceae</taxon>
        <taxon>Desulfosarcina</taxon>
    </lineage>
</organism>
<reference evidence="3 4" key="1">
    <citation type="submission" date="2019-11" db="EMBL/GenBank/DDBJ databases">
        <title>Comparative genomics of hydrocarbon-degrading Desulfosarcina strains.</title>
        <authorList>
            <person name="Watanabe M."/>
            <person name="Kojima H."/>
            <person name="Fukui M."/>
        </authorList>
    </citation>
    <scope>NUCLEOTIDE SEQUENCE [LARGE SCALE GENOMIC DNA]</scope>
    <source>
        <strain evidence="3 4">PP31</strain>
    </source>
</reference>
<feature type="domain" description="tRNA-guanine(15) transglycosylase-like" evidence="2">
    <location>
        <begin position="33"/>
        <end position="311"/>
    </location>
</feature>
<dbReference type="OrthoDB" id="9819006at2"/>
<protein>
    <recommendedName>
        <fullName evidence="2">tRNA-guanine(15) transglycosylase-like domain-containing protein</fullName>
    </recommendedName>
</protein>
<dbReference type="SUPFAM" id="SSF51713">
    <property type="entry name" value="tRNA-guanine transglycosylase"/>
    <property type="match status" value="1"/>
</dbReference>
<evidence type="ECO:0000256" key="1">
    <source>
        <dbReference type="SAM" id="MobiDB-lite"/>
    </source>
</evidence>
<dbReference type="RefSeq" id="WP_155301814.1">
    <property type="nucleotide sequence ID" value="NZ_AP021875.1"/>
</dbReference>
<proteinExistence type="predicted"/>
<feature type="compositionally biased region" description="Basic and acidic residues" evidence="1">
    <location>
        <begin position="398"/>
        <end position="427"/>
    </location>
</feature>
<dbReference type="Proteomes" id="UP000427769">
    <property type="component" value="Chromosome"/>
</dbReference>
<evidence type="ECO:0000259" key="2">
    <source>
        <dbReference type="Pfam" id="PF01702"/>
    </source>
</evidence>
<evidence type="ECO:0000313" key="4">
    <source>
        <dbReference type="Proteomes" id="UP000427769"/>
    </source>
</evidence>
<feature type="region of interest" description="Disordered" evidence="1">
    <location>
        <begin position="374"/>
        <end position="427"/>
    </location>
</feature>
<keyword evidence="4" id="KW-1185">Reference proteome</keyword>
<evidence type="ECO:0000313" key="3">
    <source>
        <dbReference type="EMBL" id="BBO72613.1"/>
    </source>
</evidence>
<dbReference type="EMBL" id="AP021875">
    <property type="protein sequence ID" value="BBO72613.1"/>
    <property type="molecule type" value="Genomic_DNA"/>
</dbReference>
<dbReference type="AlphaFoldDB" id="A0A5K7YXE2"/>
<dbReference type="KEGG" id="dwd:DSCW_00300"/>
<dbReference type="InterPro" id="IPR036511">
    <property type="entry name" value="TGT-like_sf"/>
</dbReference>
<dbReference type="GO" id="GO:0006400">
    <property type="term" value="P:tRNA modification"/>
    <property type="evidence" value="ECO:0007669"/>
    <property type="project" value="InterPro"/>
</dbReference>
<dbReference type="InterPro" id="IPR002616">
    <property type="entry name" value="tRNA_ribo_trans-like"/>
</dbReference>
<name>A0A5K7YXE2_9BACT</name>
<dbReference type="Pfam" id="PF01702">
    <property type="entry name" value="TGT"/>
    <property type="match status" value="1"/>
</dbReference>
<accession>A0A5K7YXE2</accession>
<gene>
    <name evidence="3" type="ORF">DSCW_00300</name>
</gene>
<sequence>MGKLVNFVAGAELNKRPDKANAYLINVPEHGSTPRRIEKAVSLHQDVQPEYLMVDSGGYQLLTAEKKGWKITHDPDQKLIYKIGKEINLAPKHVMEVASKLGADIVIGLDFPVGKFKTTAERDKEFFKKLPFNVCRAHESATWKRMLCPDALLFLPFQGYITKHIDVFFSQIAGLQYDGMAIPVREIKLHELALFFTRFYQREINRVHLLGTISLLKIAMAAFMARGMFDWVSLDAATWNKAAFYCGFMSPKNLTRVDLRRSVKLDPGIFNDCPCRYCQGRSFSEIQSLPNKEKFELLRQHNWWSIDKIVSDLWANSTDLIQLERFLKDRDVKPADIDDLINTLALVDCLKNDDIEVLQTILTPIPKIRIQSRWPRMKSNPGSWPRKPTRSSRQPTEQYRRLTQDADLQQKKEQIPKFKKEKSNYEY</sequence>